<dbReference type="EMBL" id="CP041348">
    <property type="protein sequence ID" value="QHC34442.1"/>
    <property type="molecule type" value="Genomic_DNA"/>
</dbReference>
<accession>A0A857FJQ7</accession>
<dbReference type="InterPro" id="IPR003754">
    <property type="entry name" value="4pyrrol_synth_uPrphyn_synth"/>
</dbReference>
<feature type="region of interest" description="Disordered" evidence="1">
    <location>
        <begin position="16"/>
        <end position="36"/>
    </location>
</feature>
<reference evidence="3 4" key="1">
    <citation type="journal article" date="2020" name="Carbohydr. Polym.">
        <title>Characterization and optimization of production of bacterial cellulose from strain CGMCC 17276 based on whole-genome analysis.</title>
        <authorList>
            <person name="Lu T."/>
            <person name="Gao H."/>
            <person name="Liao B."/>
            <person name="Wu J."/>
            <person name="Zhang W."/>
            <person name="Huang J."/>
            <person name="Liu M."/>
            <person name="Huang J."/>
            <person name="Chang Z."/>
            <person name="Jin M."/>
            <person name="Yi Z."/>
            <person name="Jiang D."/>
        </authorList>
    </citation>
    <scope>NUCLEOTIDE SEQUENCE [LARGE SCALE GENOMIC DNA]</scope>
    <source>
        <strain evidence="3 4">CGMCC 17276</strain>
    </source>
</reference>
<dbReference type="CDD" id="cd06578">
    <property type="entry name" value="HemD"/>
    <property type="match status" value="1"/>
</dbReference>
<gene>
    <name evidence="3" type="ORF">FMA36_02005</name>
</gene>
<dbReference type="OrthoDB" id="7163809at2"/>
<feature type="domain" description="Tetrapyrrole biosynthesis uroporphyrinogen III synthase" evidence="2">
    <location>
        <begin position="52"/>
        <end position="261"/>
    </location>
</feature>
<dbReference type="GO" id="GO:0033014">
    <property type="term" value="P:tetrapyrrole biosynthetic process"/>
    <property type="evidence" value="ECO:0007669"/>
    <property type="project" value="InterPro"/>
</dbReference>
<evidence type="ECO:0000256" key="1">
    <source>
        <dbReference type="SAM" id="MobiDB-lite"/>
    </source>
</evidence>
<dbReference type="SUPFAM" id="SSF69618">
    <property type="entry name" value="HemD-like"/>
    <property type="match status" value="1"/>
</dbReference>
<dbReference type="GO" id="GO:0004852">
    <property type="term" value="F:uroporphyrinogen-III synthase activity"/>
    <property type="evidence" value="ECO:0007669"/>
    <property type="project" value="InterPro"/>
</dbReference>
<dbReference type="Pfam" id="PF02602">
    <property type="entry name" value="HEM4"/>
    <property type="match status" value="1"/>
</dbReference>
<proteinExistence type="predicted"/>
<dbReference type="InterPro" id="IPR036108">
    <property type="entry name" value="4pyrrol_syn_uPrphyn_synt_sf"/>
</dbReference>
<dbReference type="Gene3D" id="3.40.50.10090">
    <property type="match status" value="2"/>
</dbReference>
<sequence length="268" mass="27468">MQPVWAVTLAAACGPTARPTSLPRAPSQPHASVARDGVIITRPPPGLAPTMAAVARLGWRPIAASMLHVEQLSLAPDTSRPDAIVLTSGQAIAAINRPEWHDVPCYVVGHATGGRARAAGFAHVVTAAGTADDLGALLRAALPGRGLLLLAVGRGYGLDMAQALRAEGFCVIRRCVYAVSPERHLPAQAAQALATGQVAAILFYSTRTAQSFLAALNAAQAAMLGQVVAVAMSTGVANALATGPAWRDICVAARPDQAAMLACLGEAR</sequence>
<evidence type="ECO:0000259" key="2">
    <source>
        <dbReference type="Pfam" id="PF02602"/>
    </source>
</evidence>
<evidence type="ECO:0000313" key="3">
    <source>
        <dbReference type="EMBL" id="QHC34442.1"/>
    </source>
</evidence>
<protein>
    <submittedName>
        <fullName evidence="3">Uroporphyrinogen-III synthase</fullName>
    </submittedName>
</protein>
<evidence type="ECO:0000313" key="4">
    <source>
        <dbReference type="Proteomes" id="UP000464674"/>
    </source>
</evidence>
<dbReference type="AlphaFoldDB" id="A0A857FJQ7"/>
<dbReference type="Proteomes" id="UP000464674">
    <property type="component" value="Chromosome"/>
</dbReference>
<name>A0A857FJQ7_KOMXY</name>
<organism evidence="3 4">
    <name type="scientific">Komagataeibacter xylinus</name>
    <name type="common">Gluconacetobacter xylinus</name>
    <dbReference type="NCBI Taxonomy" id="28448"/>
    <lineage>
        <taxon>Bacteria</taxon>
        <taxon>Pseudomonadati</taxon>
        <taxon>Pseudomonadota</taxon>
        <taxon>Alphaproteobacteria</taxon>
        <taxon>Acetobacterales</taxon>
        <taxon>Acetobacteraceae</taxon>
        <taxon>Komagataeibacter</taxon>
    </lineage>
</organism>